<keyword evidence="8" id="KW-1185">Reference proteome</keyword>
<sequence length="312" mass="33537">LSRFSASTPPLQFITVAAATPSPVFSVPGYCSSLPVWSATLQHRPRRLRCLHATSQSAAVLPRPWPLPSLPPWSPPLPEAASARDGPTPLKVQHSARRELSDGRAAAGAAGGPQRQLAPPGAALPARPAGRRGGLRGALRGAAGAAGGRRAGGRQLCQPWREFWGEMRPPDHPMQRALSNAERFAGNYVTVVFVVALLASSSSQPLFLGSVGALQVCALLVPPDFFEVDVRRLQWLGGGIRELGGSWLRLAVVLLAHSLLWLLALPLAVPARRGILVGCMLSFVHALLRTRPWTQMTKEKVKEQFKNIKKSM</sequence>
<dbReference type="InterPro" id="IPR004895">
    <property type="entry name" value="Prenylated_rab_accept_PRA1"/>
</dbReference>
<proteinExistence type="predicted"/>
<evidence type="ECO:0000256" key="3">
    <source>
        <dbReference type="ARBA" id="ARBA00022989"/>
    </source>
</evidence>
<keyword evidence="4 6" id="KW-0472">Membrane</keyword>
<accession>A0ABN9RQD5</accession>
<dbReference type="Proteomes" id="UP001189429">
    <property type="component" value="Unassembled WGS sequence"/>
</dbReference>
<keyword evidence="2 6" id="KW-0812">Transmembrane</keyword>
<reference evidence="7" key="1">
    <citation type="submission" date="2023-10" db="EMBL/GenBank/DDBJ databases">
        <authorList>
            <person name="Chen Y."/>
            <person name="Shah S."/>
            <person name="Dougan E. K."/>
            <person name="Thang M."/>
            <person name="Chan C."/>
        </authorList>
    </citation>
    <scope>NUCLEOTIDE SEQUENCE [LARGE SCALE GENOMIC DNA]</scope>
</reference>
<keyword evidence="3 6" id="KW-1133">Transmembrane helix</keyword>
<feature type="compositionally biased region" description="Low complexity" evidence="5">
    <location>
        <begin position="103"/>
        <end position="128"/>
    </location>
</feature>
<evidence type="ECO:0000256" key="2">
    <source>
        <dbReference type="ARBA" id="ARBA00022692"/>
    </source>
</evidence>
<gene>
    <name evidence="7" type="ORF">PCOR1329_LOCUS22780</name>
</gene>
<evidence type="ECO:0000256" key="1">
    <source>
        <dbReference type="ARBA" id="ARBA00004141"/>
    </source>
</evidence>
<protein>
    <recommendedName>
        <fullName evidence="9">PRA1 family protein</fullName>
    </recommendedName>
</protein>
<evidence type="ECO:0008006" key="9">
    <source>
        <dbReference type="Google" id="ProtNLM"/>
    </source>
</evidence>
<feature type="region of interest" description="Disordered" evidence="5">
    <location>
        <begin position="76"/>
        <end position="137"/>
    </location>
</feature>
<evidence type="ECO:0000256" key="4">
    <source>
        <dbReference type="ARBA" id="ARBA00023136"/>
    </source>
</evidence>
<feature type="transmembrane region" description="Helical" evidence="6">
    <location>
        <begin position="247"/>
        <end position="265"/>
    </location>
</feature>
<evidence type="ECO:0000313" key="7">
    <source>
        <dbReference type="EMBL" id="CAK0821453.1"/>
    </source>
</evidence>
<evidence type="ECO:0000313" key="8">
    <source>
        <dbReference type="Proteomes" id="UP001189429"/>
    </source>
</evidence>
<comment type="subcellular location">
    <subcellularLocation>
        <location evidence="1">Membrane</location>
        <topology evidence="1">Multi-pass membrane protein</topology>
    </subcellularLocation>
</comment>
<evidence type="ECO:0000256" key="5">
    <source>
        <dbReference type="SAM" id="MobiDB-lite"/>
    </source>
</evidence>
<name>A0ABN9RQD5_9DINO</name>
<feature type="transmembrane region" description="Helical" evidence="6">
    <location>
        <begin position="184"/>
        <end position="200"/>
    </location>
</feature>
<organism evidence="7 8">
    <name type="scientific">Prorocentrum cordatum</name>
    <dbReference type="NCBI Taxonomy" id="2364126"/>
    <lineage>
        <taxon>Eukaryota</taxon>
        <taxon>Sar</taxon>
        <taxon>Alveolata</taxon>
        <taxon>Dinophyceae</taxon>
        <taxon>Prorocentrales</taxon>
        <taxon>Prorocentraceae</taxon>
        <taxon>Prorocentrum</taxon>
    </lineage>
</organism>
<evidence type="ECO:0000256" key="6">
    <source>
        <dbReference type="SAM" id="Phobius"/>
    </source>
</evidence>
<dbReference type="EMBL" id="CAUYUJ010007654">
    <property type="protein sequence ID" value="CAK0821453.1"/>
    <property type="molecule type" value="Genomic_DNA"/>
</dbReference>
<dbReference type="Pfam" id="PF03208">
    <property type="entry name" value="PRA1"/>
    <property type="match status" value="1"/>
</dbReference>
<feature type="non-terminal residue" evidence="7">
    <location>
        <position position="1"/>
    </location>
</feature>
<comment type="caution">
    <text evidence="7">The sequence shown here is derived from an EMBL/GenBank/DDBJ whole genome shotgun (WGS) entry which is preliminary data.</text>
</comment>